<evidence type="ECO:0000313" key="5">
    <source>
        <dbReference type="Proteomes" id="UP000663845"/>
    </source>
</evidence>
<accession>A0A814Z4U7</accession>
<protein>
    <submittedName>
        <fullName evidence="3">Uncharacterized protein</fullName>
    </submittedName>
</protein>
<name>A0A814Z4U7_9BILA</name>
<evidence type="ECO:0000313" key="3">
    <source>
        <dbReference type="EMBL" id="CAF1239068.1"/>
    </source>
</evidence>
<dbReference type="GO" id="GO:0016881">
    <property type="term" value="F:acid-amino acid ligase activity"/>
    <property type="evidence" value="ECO:0007669"/>
    <property type="project" value="UniProtKB-ARBA"/>
</dbReference>
<dbReference type="EMBL" id="CAJNOG010000432">
    <property type="protein sequence ID" value="CAF1239068.1"/>
    <property type="molecule type" value="Genomic_DNA"/>
</dbReference>
<dbReference type="AlphaFoldDB" id="A0A814Z4U7"/>
<dbReference type="Pfam" id="PF04183">
    <property type="entry name" value="IucA_IucC"/>
    <property type="match status" value="1"/>
</dbReference>
<dbReference type="GO" id="GO:0019290">
    <property type="term" value="P:siderophore biosynthetic process"/>
    <property type="evidence" value="ECO:0007669"/>
    <property type="project" value="InterPro"/>
</dbReference>
<dbReference type="EMBL" id="CAJOAZ010003455">
    <property type="protein sequence ID" value="CAF4008589.1"/>
    <property type="molecule type" value="Genomic_DNA"/>
</dbReference>
<evidence type="ECO:0000313" key="4">
    <source>
        <dbReference type="EMBL" id="CAF4008589.1"/>
    </source>
</evidence>
<gene>
    <name evidence="3" type="ORF">JYZ213_LOCUS28970</name>
    <name evidence="4" type="ORF">OXD698_LOCUS29957</name>
</gene>
<dbReference type="Gene3D" id="1.10.510.40">
    <property type="match status" value="1"/>
</dbReference>
<proteinExistence type="predicted"/>
<comment type="caution">
    <text evidence="3">The sequence shown here is derived from an EMBL/GenBank/DDBJ whole genome shotgun (WGS) entry which is preliminary data.</text>
</comment>
<evidence type="ECO:0000259" key="2">
    <source>
        <dbReference type="Pfam" id="PF06276"/>
    </source>
</evidence>
<reference evidence="3" key="1">
    <citation type="submission" date="2021-02" db="EMBL/GenBank/DDBJ databases">
        <authorList>
            <person name="Nowell W R."/>
        </authorList>
    </citation>
    <scope>NUCLEOTIDE SEQUENCE</scope>
</reference>
<organism evidence="3 5">
    <name type="scientific">Adineta steineri</name>
    <dbReference type="NCBI Taxonomy" id="433720"/>
    <lineage>
        <taxon>Eukaryota</taxon>
        <taxon>Metazoa</taxon>
        <taxon>Spiralia</taxon>
        <taxon>Gnathifera</taxon>
        <taxon>Rotifera</taxon>
        <taxon>Eurotatoria</taxon>
        <taxon>Bdelloidea</taxon>
        <taxon>Adinetida</taxon>
        <taxon>Adinetidae</taxon>
        <taxon>Adineta</taxon>
    </lineage>
</organism>
<evidence type="ECO:0000259" key="1">
    <source>
        <dbReference type="Pfam" id="PF04183"/>
    </source>
</evidence>
<dbReference type="PANTHER" id="PTHR34384">
    <property type="entry name" value="L-2,3-DIAMINOPROPANOATE--CITRATE LIGASE"/>
    <property type="match status" value="1"/>
</dbReference>
<feature type="domain" description="Aerobactin siderophore biosynthesis IucA/IucC-like C-terminal" evidence="2">
    <location>
        <begin position="364"/>
        <end position="512"/>
    </location>
</feature>
<feature type="domain" description="Aerobactin siderophore biosynthesis IucA/IucC N-terminal" evidence="1">
    <location>
        <begin position="136"/>
        <end position="338"/>
    </location>
</feature>
<dbReference type="Pfam" id="PF06276">
    <property type="entry name" value="FhuF"/>
    <property type="match status" value="1"/>
</dbReference>
<dbReference type="Proteomes" id="UP000663844">
    <property type="component" value="Unassembled WGS sequence"/>
</dbReference>
<dbReference type="InterPro" id="IPR037455">
    <property type="entry name" value="LucA/IucC-like"/>
</dbReference>
<sequence>MSLIHRTALERARFATSSRLIASLINEGLIRANADSTSIVVIDSFNDNGIEYKLFLSIVHPVPVGNLTSLDPADIVPFHIFDANSKELLCPIEIADHFWKGCTAELKQQLISSVQNQEWIYNHLPTKIPSLSSPPIQWEQYLIEGHPTHPMHRTRIPFDGFESILLAPYIKFISIPRSELVVYGSWESIMKDYLPPALSPDTLILPVHQLQVSKVLSLIPSATLIPNFERQSLAQASVRSIIPVPASDLPGYHLKMALSILTTGACRTISCYSAYNGPRITPLAKFVAPECLIPIGEVASIGSNSPDEMISKHIACIVREDPELLMPNESVIIAQCLVEKTPDGSISLVRAIFHLNTEQKCINFLTRYAELACAAFLPPMIKHGFCFEAHGQNTLARFDRHTGQLIGFAIRDFGGLRIHREQFESTTPFKLDLFPNSCIVTDDIMEVYTKVFHCLIQGHMNRLVRALDLHYSRKGWTIVRKAVEKHVGAASPAGKLWFKETVPYKAFLRMKLDHKYRDYIYGEIPNVLMLTEKNKNF</sequence>
<dbReference type="PANTHER" id="PTHR34384:SF5">
    <property type="entry name" value="L-2,3-DIAMINOPROPANOATE--CITRATE LIGASE"/>
    <property type="match status" value="1"/>
</dbReference>
<dbReference type="InterPro" id="IPR022770">
    <property type="entry name" value="IucA/IucC-like_C"/>
</dbReference>
<dbReference type="InterPro" id="IPR007310">
    <property type="entry name" value="Aerobactin_biosyn_IucA/IucC_N"/>
</dbReference>
<dbReference type="Proteomes" id="UP000663845">
    <property type="component" value="Unassembled WGS sequence"/>
</dbReference>